<evidence type="ECO:0000313" key="2">
    <source>
        <dbReference type="EMBL" id="KZV53018.1"/>
    </source>
</evidence>
<name>A0A2Z7D6Z7_9LAMI</name>
<proteinExistence type="predicted"/>
<feature type="region of interest" description="Disordered" evidence="1">
    <location>
        <begin position="102"/>
        <end position="125"/>
    </location>
</feature>
<feature type="compositionally biased region" description="Polar residues" evidence="1">
    <location>
        <begin position="102"/>
        <end position="112"/>
    </location>
</feature>
<gene>
    <name evidence="2" type="ORF">F511_27634</name>
</gene>
<keyword evidence="3" id="KW-1185">Reference proteome</keyword>
<protein>
    <submittedName>
        <fullName evidence="2">Uncharacterized protein</fullName>
    </submittedName>
</protein>
<accession>A0A2Z7D6Z7</accession>
<evidence type="ECO:0000313" key="3">
    <source>
        <dbReference type="Proteomes" id="UP000250235"/>
    </source>
</evidence>
<dbReference type="Proteomes" id="UP000250235">
    <property type="component" value="Unassembled WGS sequence"/>
</dbReference>
<reference evidence="2 3" key="1">
    <citation type="journal article" date="2015" name="Proc. Natl. Acad. Sci. U.S.A.">
        <title>The resurrection genome of Boea hygrometrica: A blueprint for survival of dehydration.</title>
        <authorList>
            <person name="Xiao L."/>
            <person name="Yang G."/>
            <person name="Zhang L."/>
            <person name="Yang X."/>
            <person name="Zhao S."/>
            <person name="Ji Z."/>
            <person name="Zhou Q."/>
            <person name="Hu M."/>
            <person name="Wang Y."/>
            <person name="Chen M."/>
            <person name="Xu Y."/>
            <person name="Jin H."/>
            <person name="Xiao X."/>
            <person name="Hu G."/>
            <person name="Bao F."/>
            <person name="Hu Y."/>
            <person name="Wan P."/>
            <person name="Li L."/>
            <person name="Deng X."/>
            <person name="Kuang T."/>
            <person name="Xiang C."/>
            <person name="Zhu J.K."/>
            <person name="Oliver M.J."/>
            <person name="He Y."/>
        </authorList>
    </citation>
    <scope>NUCLEOTIDE SEQUENCE [LARGE SCALE GENOMIC DNA]</scope>
    <source>
        <strain evidence="3">cv. XS01</strain>
    </source>
</reference>
<dbReference type="AlphaFoldDB" id="A0A2Z7D6Z7"/>
<evidence type="ECO:0000256" key="1">
    <source>
        <dbReference type="SAM" id="MobiDB-lite"/>
    </source>
</evidence>
<sequence>MQCNPITKLPVLQIFGLQYLDRHCPPSSDVLPLNLPALEGLTRSARTDSPRQDWPETIFRRHVAAAHLGCGGGGFMRRGGAALNALRDTASRGLTTIVAPESQSRTCPTNHDSIGYPRMSSSGESSTTMHRLLHASGSHPIPTPYDPNLLLAASCAEVLCKDLHKMPSRKRDRAAWQVVGESRAPESDEDVAHPNVPLHHRAGQAEAEVENLTDRLENIFSRRVDFQQMVYLEEFSRWKNSADRSLVYFQQLNLFRGEFLKGKSADSSIVYSNQQMDTVISRWLQYSFDSVDASLNRCNQ</sequence>
<dbReference type="EMBL" id="KQ990565">
    <property type="protein sequence ID" value="KZV53018.1"/>
    <property type="molecule type" value="Genomic_DNA"/>
</dbReference>
<organism evidence="2 3">
    <name type="scientific">Dorcoceras hygrometricum</name>
    <dbReference type="NCBI Taxonomy" id="472368"/>
    <lineage>
        <taxon>Eukaryota</taxon>
        <taxon>Viridiplantae</taxon>
        <taxon>Streptophyta</taxon>
        <taxon>Embryophyta</taxon>
        <taxon>Tracheophyta</taxon>
        <taxon>Spermatophyta</taxon>
        <taxon>Magnoliopsida</taxon>
        <taxon>eudicotyledons</taxon>
        <taxon>Gunneridae</taxon>
        <taxon>Pentapetalae</taxon>
        <taxon>asterids</taxon>
        <taxon>lamiids</taxon>
        <taxon>Lamiales</taxon>
        <taxon>Gesneriaceae</taxon>
        <taxon>Didymocarpoideae</taxon>
        <taxon>Trichosporeae</taxon>
        <taxon>Loxocarpinae</taxon>
        <taxon>Dorcoceras</taxon>
    </lineage>
</organism>